<accession>A0A4Y2JTV0</accession>
<dbReference type="Proteomes" id="UP000499080">
    <property type="component" value="Unassembled WGS sequence"/>
</dbReference>
<reference evidence="2 3" key="1">
    <citation type="journal article" date="2019" name="Sci. Rep.">
        <title>Orb-weaving spider Araneus ventricosus genome elucidates the spidroin gene catalogue.</title>
        <authorList>
            <person name="Kono N."/>
            <person name="Nakamura H."/>
            <person name="Ohtoshi R."/>
            <person name="Moran D.A.P."/>
            <person name="Shinohara A."/>
            <person name="Yoshida Y."/>
            <person name="Fujiwara M."/>
            <person name="Mori M."/>
            <person name="Tomita M."/>
            <person name="Arakawa K."/>
        </authorList>
    </citation>
    <scope>NUCLEOTIDE SEQUENCE [LARGE SCALE GENOMIC DNA]</scope>
</reference>
<dbReference type="AlphaFoldDB" id="A0A4Y2JTV0"/>
<dbReference type="EMBL" id="BGPR01003830">
    <property type="protein sequence ID" value="GBM92909.1"/>
    <property type="molecule type" value="Genomic_DNA"/>
</dbReference>
<evidence type="ECO:0000313" key="2">
    <source>
        <dbReference type="EMBL" id="GBM92909.1"/>
    </source>
</evidence>
<proteinExistence type="predicted"/>
<name>A0A4Y2JTV0_ARAVE</name>
<evidence type="ECO:0000256" key="1">
    <source>
        <dbReference type="SAM" id="MobiDB-lite"/>
    </source>
</evidence>
<sequence length="86" mass="9660">MKRTTPELGPPLQTSVPHQQEGVWPMTSDLTCTRPTYTADLKWNRVSNLETFSPEAALYHQATAVFSKSLPYVMTQFLDDGLLSLC</sequence>
<keyword evidence="3" id="KW-1185">Reference proteome</keyword>
<feature type="region of interest" description="Disordered" evidence="1">
    <location>
        <begin position="1"/>
        <end position="20"/>
    </location>
</feature>
<comment type="caution">
    <text evidence="2">The sequence shown here is derived from an EMBL/GenBank/DDBJ whole genome shotgun (WGS) entry which is preliminary data.</text>
</comment>
<evidence type="ECO:0000313" key="3">
    <source>
        <dbReference type="Proteomes" id="UP000499080"/>
    </source>
</evidence>
<protein>
    <submittedName>
        <fullName evidence="2">Uncharacterized protein</fullName>
    </submittedName>
</protein>
<gene>
    <name evidence="2" type="ORF">AVEN_236722_1</name>
</gene>
<organism evidence="2 3">
    <name type="scientific">Araneus ventricosus</name>
    <name type="common">Orbweaver spider</name>
    <name type="synonym">Epeira ventricosa</name>
    <dbReference type="NCBI Taxonomy" id="182803"/>
    <lineage>
        <taxon>Eukaryota</taxon>
        <taxon>Metazoa</taxon>
        <taxon>Ecdysozoa</taxon>
        <taxon>Arthropoda</taxon>
        <taxon>Chelicerata</taxon>
        <taxon>Arachnida</taxon>
        <taxon>Araneae</taxon>
        <taxon>Araneomorphae</taxon>
        <taxon>Entelegynae</taxon>
        <taxon>Araneoidea</taxon>
        <taxon>Araneidae</taxon>
        <taxon>Araneus</taxon>
    </lineage>
</organism>